<dbReference type="EMBL" id="LVKK01000066">
    <property type="protein sequence ID" value="OAG37765.1"/>
    <property type="molecule type" value="Genomic_DNA"/>
</dbReference>
<feature type="transmembrane region" description="Helical" evidence="7">
    <location>
        <begin position="132"/>
        <end position="152"/>
    </location>
</feature>
<organism evidence="9 10">
    <name type="scientific">Fonsecaea monophora</name>
    <dbReference type="NCBI Taxonomy" id="254056"/>
    <lineage>
        <taxon>Eukaryota</taxon>
        <taxon>Fungi</taxon>
        <taxon>Dikarya</taxon>
        <taxon>Ascomycota</taxon>
        <taxon>Pezizomycotina</taxon>
        <taxon>Eurotiomycetes</taxon>
        <taxon>Chaetothyriomycetidae</taxon>
        <taxon>Chaetothyriales</taxon>
        <taxon>Herpotrichiellaceae</taxon>
        <taxon>Fonsecaea</taxon>
    </lineage>
</organism>
<evidence type="ECO:0000256" key="6">
    <source>
        <dbReference type="ARBA" id="ARBA00037968"/>
    </source>
</evidence>
<dbReference type="Proteomes" id="UP000077002">
    <property type="component" value="Unassembled WGS sequence"/>
</dbReference>
<gene>
    <name evidence="9" type="ORF">AYO21_08008</name>
</gene>
<proteinExistence type="inferred from homology"/>
<dbReference type="GeneID" id="34603158"/>
<keyword evidence="4 7" id="KW-1133">Transmembrane helix</keyword>
<evidence type="ECO:0000256" key="3">
    <source>
        <dbReference type="ARBA" id="ARBA00022692"/>
    </source>
</evidence>
<evidence type="ECO:0000259" key="8">
    <source>
        <dbReference type="PROSITE" id="PS50850"/>
    </source>
</evidence>
<feature type="transmembrane region" description="Helical" evidence="7">
    <location>
        <begin position="297"/>
        <end position="316"/>
    </location>
</feature>
<comment type="subcellular location">
    <subcellularLocation>
        <location evidence="1">Membrane</location>
        <topology evidence="1">Multi-pass membrane protein</topology>
    </subcellularLocation>
</comment>
<dbReference type="GO" id="GO:0022857">
    <property type="term" value="F:transmembrane transporter activity"/>
    <property type="evidence" value="ECO:0007669"/>
    <property type="project" value="InterPro"/>
</dbReference>
<accession>A0A177F0E9</accession>
<name>A0A177F0E9_9EURO</name>
<dbReference type="AlphaFoldDB" id="A0A177F0E9"/>
<evidence type="ECO:0000256" key="5">
    <source>
        <dbReference type="ARBA" id="ARBA00023136"/>
    </source>
</evidence>
<protein>
    <recommendedName>
        <fullName evidence="8">Major facilitator superfamily (MFS) profile domain-containing protein</fullName>
    </recommendedName>
</protein>
<dbReference type="RefSeq" id="XP_022509717.1">
    <property type="nucleotide sequence ID" value="XM_022657958.1"/>
</dbReference>
<evidence type="ECO:0000256" key="1">
    <source>
        <dbReference type="ARBA" id="ARBA00004141"/>
    </source>
</evidence>
<comment type="similarity">
    <text evidence="6">Belongs to the major facilitator superfamily. Allantoate permease family.</text>
</comment>
<keyword evidence="2" id="KW-0813">Transport</keyword>
<feature type="transmembrane region" description="Helical" evidence="7">
    <location>
        <begin position="460"/>
        <end position="480"/>
    </location>
</feature>
<feature type="domain" description="Major facilitator superfamily (MFS) profile" evidence="8">
    <location>
        <begin position="66"/>
        <end position="502"/>
    </location>
</feature>
<dbReference type="Pfam" id="PF07690">
    <property type="entry name" value="MFS_1"/>
    <property type="match status" value="1"/>
</dbReference>
<feature type="transmembrane region" description="Helical" evidence="7">
    <location>
        <begin position="391"/>
        <end position="414"/>
    </location>
</feature>
<evidence type="ECO:0000256" key="2">
    <source>
        <dbReference type="ARBA" id="ARBA00022448"/>
    </source>
</evidence>
<dbReference type="GO" id="GO:0016020">
    <property type="term" value="C:membrane"/>
    <property type="evidence" value="ECO:0007669"/>
    <property type="project" value="UniProtKB-SubCell"/>
</dbReference>
<dbReference type="PANTHER" id="PTHR43791">
    <property type="entry name" value="PERMEASE-RELATED"/>
    <property type="match status" value="1"/>
</dbReference>
<feature type="transmembrane region" description="Helical" evidence="7">
    <location>
        <begin position="194"/>
        <end position="214"/>
    </location>
</feature>
<keyword evidence="10" id="KW-1185">Reference proteome</keyword>
<dbReference type="InterPro" id="IPR036259">
    <property type="entry name" value="MFS_trans_sf"/>
</dbReference>
<sequence>MSKQQEDVVVTAVAGSEVLSDSKEELPLTSEKANAHPAQDRGFLAWFDKNDGPVERRLVLKLDFTILSFACMGFWVMYIDRGILANAYVSGMREDLKLLRNEYVQLQSVFTVGYAVSMIPSTLLVTKIPAHIVLPTSTFLWGLFTMLCFWAKGFGQLAAYRLIIGLCEGPFFCSIHYVLGSWYRPDEIVRRAGIFYMSSGVGTVSTGVLAARIYRNLDGSLGHAGWRWMFLIGSLCTFPIALWGATFFPGALRTSKRWFLTEEEHALALERMRLVGRKSPQGLPFSLSSVKRFFGRWHFWVLVPWNIIWILGMGWWQQHILWLRAQPQYDTFQVNNYTAISPSLGVVFIFTFSWVVDKWGDRAKIPLFGFVTFMTFIAALGFVLYDQSSFAWKWFAVAIGYMLVSLSPVIYSHANLVCAGDAEERAFIISSMLATGTAFNSWVPILAWPTVEAPRFHKGYILTITLQPIYFLFSVFVFIFSRRMMRKEKALKEAAEAQQPAA</sequence>
<dbReference type="OrthoDB" id="3639251at2759"/>
<keyword evidence="5 7" id="KW-0472">Membrane</keyword>
<dbReference type="PROSITE" id="PS50850">
    <property type="entry name" value="MFS"/>
    <property type="match status" value="1"/>
</dbReference>
<feature type="transmembrane region" description="Helical" evidence="7">
    <location>
        <begin position="426"/>
        <end position="448"/>
    </location>
</feature>
<dbReference type="InterPro" id="IPR020846">
    <property type="entry name" value="MFS_dom"/>
</dbReference>
<feature type="transmembrane region" description="Helical" evidence="7">
    <location>
        <begin position="64"/>
        <end position="84"/>
    </location>
</feature>
<evidence type="ECO:0000256" key="7">
    <source>
        <dbReference type="SAM" id="Phobius"/>
    </source>
</evidence>
<feature type="transmembrane region" description="Helical" evidence="7">
    <location>
        <begin position="104"/>
        <end position="125"/>
    </location>
</feature>
<feature type="transmembrane region" description="Helical" evidence="7">
    <location>
        <begin position="158"/>
        <end position="182"/>
    </location>
</feature>
<evidence type="ECO:0000313" key="10">
    <source>
        <dbReference type="Proteomes" id="UP000077002"/>
    </source>
</evidence>
<dbReference type="PANTHER" id="PTHR43791:SF15">
    <property type="entry name" value="TRANSPORTER SEO1-RELATED"/>
    <property type="match status" value="1"/>
</dbReference>
<feature type="transmembrane region" description="Helical" evidence="7">
    <location>
        <begin position="226"/>
        <end position="248"/>
    </location>
</feature>
<dbReference type="Gene3D" id="1.20.1250.20">
    <property type="entry name" value="MFS general substrate transporter like domains"/>
    <property type="match status" value="2"/>
</dbReference>
<evidence type="ECO:0000256" key="4">
    <source>
        <dbReference type="ARBA" id="ARBA00022989"/>
    </source>
</evidence>
<feature type="transmembrane region" description="Helical" evidence="7">
    <location>
        <begin position="367"/>
        <end position="385"/>
    </location>
</feature>
<keyword evidence="3 7" id="KW-0812">Transmembrane</keyword>
<dbReference type="SUPFAM" id="SSF103473">
    <property type="entry name" value="MFS general substrate transporter"/>
    <property type="match status" value="1"/>
</dbReference>
<dbReference type="FunFam" id="1.20.1250.20:FF:000065">
    <property type="entry name" value="Putative MFS pantothenate transporter"/>
    <property type="match status" value="1"/>
</dbReference>
<reference evidence="9 10" key="1">
    <citation type="submission" date="2016-03" db="EMBL/GenBank/DDBJ databases">
        <title>Draft genome sequence of the Fonsecaea monophora CBS 269.37.</title>
        <authorList>
            <person name="Bombassaro A."/>
            <person name="Vinicius W.A."/>
            <person name="De Hoog S."/>
            <person name="Sun J."/>
            <person name="Souza E.M."/>
            <person name="Raittz R.T."/>
            <person name="Costa F."/>
            <person name="Leao A.C."/>
            <person name="Tadra-Sfeir M.Z."/>
            <person name="Baura V."/>
            <person name="Balsanelli E."/>
            <person name="Pedrosa F.O."/>
            <person name="Moreno L.F."/>
            <person name="Steffens M.B."/>
            <person name="Xi L."/>
            <person name="Bocca A.L."/>
            <person name="Felipe M.S."/>
            <person name="Teixeira M."/>
            <person name="Telles Filho F.Q."/>
            <person name="Azevedo C.M."/>
            <person name="Gomes R."/>
            <person name="Vicente V.A."/>
        </authorList>
    </citation>
    <scope>NUCLEOTIDE SEQUENCE [LARGE SCALE GENOMIC DNA]</scope>
    <source>
        <strain evidence="9 10">CBS 269.37</strain>
    </source>
</reference>
<feature type="transmembrane region" description="Helical" evidence="7">
    <location>
        <begin position="336"/>
        <end position="355"/>
    </location>
</feature>
<dbReference type="InterPro" id="IPR011701">
    <property type="entry name" value="MFS"/>
</dbReference>
<comment type="caution">
    <text evidence="9">The sequence shown here is derived from an EMBL/GenBank/DDBJ whole genome shotgun (WGS) entry which is preliminary data.</text>
</comment>
<evidence type="ECO:0000313" key="9">
    <source>
        <dbReference type="EMBL" id="OAG37765.1"/>
    </source>
</evidence>